<dbReference type="SMART" id="SM00053">
    <property type="entry name" value="DYNc"/>
    <property type="match status" value="1"/>
</dbReference>
<comment type="caution">
    <text evidence="5">The sequence shown here is derived from an EMBL/GenBank/DDBJ whole genome shotgun (WGS) entry which is preliminary data.</text>
</comment>
<organism evidence="5 6">
    <name type="scientific">Lachnellula subtilissima</name>
    <dbReference type="NCBI Taxonomy" id="602034"/>
    <lineage>
        <taxon>Eukaryota</taxon>
        <taxon>Fungi</taxon>
        <taxon>Dikarya</taxon>
        <taxon>Ascomycota</taxon>
        <taxon>Pezizomycotina</taxon>
        <taxon>Leotiomycetes</taxon>
        <taxon>Helotiales</taxon>
        <taxon>Lachnaceae</taxon>
        <taxon>Lachnellula</taxon>
    </lineage>
</organism>
<evidence type="ECO:0000256" key="2">
    <source>
        <dbReference type="ARBA" id="ARBA00023134"/>
    </source>
</evidence>
<dbReference type="EMBL" id="QGMJ01000020">
    <property type="protein sequence ID" value="TVY45140.1"/>
    <property type="molecule type" value="Genomic_DNA"/>
</dbReference>
<dbReference type="PROSITE" id="PS51718">
    <property type="entry name" value="G_DYNAMIN_2"/>
    <property type="match status" value="1"/>
</dbReference>
<dbReference type="Proteomes" id="UP000462212">
    <property type="component" value="Unassembled WGS sequence"/>
</dbReference>
<dbReference type="Gene3D" id="3.40.50.300">
    <property type="entry name" value="P-loop containing nucleotide triphosphate hydrolases"/>
    <property type="match status" value="1"/>
</dbReference>
<dbReference type="InterPro" id="IPR030381">
    <property type="entry name" value="G_DYNAMIN_dom"/>
</dbReference>
<dbReference type="InterPro" id="IPR022812">
    <property type="entry name" value="Dynamin"/>
</dbReference>
<dbReference type="PROSITE" id="PS51388">
    <property type="entry name" value="GED"/>
    <property type="match status" value="1"/>
</dbReference>
<feature type="domain" description="GED" evidence="3">
    <location>
        <begin position="557"/>
        <end position="647"/>
    </location>
</feature>
<evidence type="ECO:0000259" key="3">
    <source>
        <dbReference type="PROSITE" id="PS51388"/>
    </source>
</evidence>
<keyword evidence="2" id="KW-0342">GTP-binding</keyword>
<dbReference type="GO" id="GO:0005739">
    <property type="term" value="C:mitochondrion"/>
    <property type="evidence" value="ECO:0007669"/>
    <property type="project" value="TreeGrafter"/>
</dbReference>
<dbReference type="AlphaFoldDB" id="A0A8H8S012"/>
<sequence>MDNPDRVRVLGIIDQFRELGVNEDISLPQLVVVGDQSSGKSSLLEGLTSLSFPVASDLCTRHATQIVLRRAAQEEAVVKVSIIPGPAANSNEEQKRLLESFARTLEVDKFTTEEFKTVLDEASVVMGLPGPNADIENLEKRFSDDVLKIELSGPEHHHLSVVDVPGLFHNPTKYQTEEDKAIIRGLIERYITDTRTIILAVLDARNNLANQEVFRMARAADPVGVRTVGIITKCDALQEGDEPGVCATLDEFGNPVNTSPWNKLAKERIGIASLKKFLGKLLYDHIRGEFPALVQEIRNHVMESRNELDALGPSRQTFLEQRQFVTRLAAKYQRTVNDSLSGNYESTLEPQHPLKLRMHLQTANEDFGKTVERKGHTRAFRMVDGNIDVSFRRVKNEQNIYDWIRDLYRQSRGAELPGTVNPAVLESLFRQQSAKWEDIGKKHVTTIKRTIDSFNQSMFKALIPEASLCAKMEARNIGFANEALAGATCQLEQILRDERGGILQTINHYFAETLIKTREDRVLQRLRDVGLEDGEAQIIDLAAIKNAAHLSNEDQAVNDIHDILKAYYKVAMKRFMDNVILQVIERHFLGEDGPVKAISPEYVGTLSDVELSEFAAESYATSSTRTDIGYKLDRLEKALKLAESQPI</sequence>
<dbReference type="GO" id="GO:0005525">
    <property type="term" value="F:GTP binding"/>
    <property type="evidence" value="ECO:0007669"/>
    <property type="project" value="InterPro"/>
</dbReference>
<dbReference type="GO" id="GO:0048312">
    <property type="term" value="P:intracellular distribution of mitochondria"/>
    <property type="evidence" value="ECO:0007669"/>
    <property type="project" value="TreeGrafter"/>
</dbReference>
<name>A0A8H8S012_9HELO</name>
<dbReference type="GO" id="GO:0003924">
    <property type="term" value="F:GTPase activity"/>
    <property type="evidence" value="ECO:0007669"/>
    <property type="project" value="InterPro"/>
</dbReference>
<dbReference type="GO" id="GO:0006897">
    <property type="term" value="P:endocytosis"/>
    <property type="evidence" value="ECO:0007669"/>
    <property type="project" value="TreeGrafter"/>
</dbReference>
<reference evidence="5 6" key="1">
    <citation type="submission" date="2018-05" db="EMBL/GenBank/DDBJ databases">
        <title>Genome sequencing and assembly of the regulated plant pathogen Lachnellula willkommii and related sister species for the development of diagnostic species identification markers.</title>
        <authorList>
            <person name="Giroux E."/>
            <person name="Bilodeau G."/>
        </authorList>
    </citation>
    <scope>NUCLEOTIDE SEQUENCE [LARGE SCALE GENOMIC DNA]</scope>
    <source>
        <strain evidence="5 6">CBS 197.66</strain>
    </source>
</reference>
<evidence type="ECO:0000259" key="4">
    <source>
        <dbReference type="PROSITE" id="PS51718"/>
    </source>
</evidence>
<dbReference type="GO" id="GO:0005874">
    <property type="term" value="C:microtubule"/>
    <property type="evidence" value="ECO:0007669"/>
    <property type="project" value="TreeGrafter"/>
</dbReference>
<keyword evidence="1" id="KW-0547">Nucleotide-binding</keyword>
<dbReference type="Gene3D" id="1.20.120.1240">
    <property type="entry name" value="Dynamin, middle domain"/>
    <property type="match status" value="1"/>
</dbReference>
<dbReference type="GO" id="GO:0016559">
    <property type="term" value="P:peroxisome fission"/>
    <property type="evidence" value="ECO:0007669"/>
    <property type="project" value="TreeGrafter"/>
</dbReference>
<dbReference type="Pfam" id="PF00350">
    <property type="entry name" value="Dynamin_N"/>
    <property type="match status" value="1"/>
</dbReference>
<dbReference type="InterPro" id="IPR001401">
    <property type="entry name" value="Dynamin_GTPase"/>
</dbReference>
<dbReference type="InterPro" id="IPR045063">
    <property type="entry name" value="Dynamin_N"/>
</dbReference>
<dbReference type="CDD" id="cd08771">
    <property type="entry name" value="DLP_1"/>
    <property type="match status" value="1"/>
</dbReference>
<dbReference type="GO" id="GO:0000266">
    <property type="term" value="P:mitochondrial fission"/>
    <property type="evidence" value="ECO:0007669"/>
    <property type="project" value="TreeGrafter"/>
</dbReference>
<dbReference type="GO" id="GO:0016020">
    <property type="term" value="C:membrane"/>
    <property type="evidence" value="ECO:0007669"/>
    <property type="project" value="TreeGrafter"/>
</dbReference>
<dbReference type="InterPro" id="IPR020850">
    <property type="entry name" value="GED_dom"/>
</dbReference>
<dbReference type="OrthoDB" id="415706at2759"/>
<accession>A0A8H8S012</accession>
<evidence type="ECO:0000313" key="6">
    <source>
        <dbReference type="Proteomes" id="UP000462212"/>
    </source>
</evidence>
<evidence type="ECO:0000313" key="5">
    <source>
        <dbReference type="EMBL" id="TVY45140.1"/>
    </source>
</evidence>
<feature type="domain" description="Dynamin-type G" evidence="4">
    <location>
        <begin position="24"/>
        <end position="329"/>
    </location>
</feature>
<proteinExistence type="predicted"/>
<gene>
    <name evidence="5" type="primary">mx_1</name>
    <name evidence="5" type="ORF">LSUB1_G000721</name>
</gene>
<protein>
    <submittedName>
        <fullName evidence="5">Interferon-induced GTP-binding protein</fullName>
    </submittedName>
</protein>
<dbReference type="SUPFAM" id="SSF52540">
    <property type="entry name" value="P-loop containing nucleoside triphosphate hydrolases"/>
    <property type="match status" value="1"/>
</dbReference>
<dbReference type="Pfam" id="PF01031">
    <property type="entry name" value="Dynamin_M"/>
    <property type="match status" value="1"/>
</dbReference>
<dbReference type="PRINTS" id="PR00195">
    <property type="entry name" value="DYNAMIN"/>
</dbReference>
<dbReference type="InterPro" id="IPR027417">
    <property type="entry name" value="P-loop_NTPase"/>
</dbReference>
<dbReference type="PANTHER" id="PTHR11566">
    <property type="entry name" value="DYNAMIN"/>
    <property type="match status" value="1"/>
</dbReference>
<keyword evidence="6" id="KW-1185">Reference proteome</keyword>
<dbReference type="GO" id="GO:0008017">
    <property type="term" value="F:microtubule binding"/>
    <property type="evidence" value="ECO:0007669"/>
    <property type="project" value="TreeGrafter"/>
</dbReference>
<dbReference type="InterPro" id="IPR000375">
    <property type="entry name" value="Dynamin_stalk"/>
</dbReference>
<evidence type="ECO:0000256" key="1">
    <source>
        <dbReference type="ARBA" id="ARBA00022741"/>
    </source>
</evidence>
<dbReference type="PANTHER" id="PTHR11566:SF215">
    <property type="entry name" value="DYNAMIN GTPASE"/>
    <property type="match status" value="1"/>
</dbReference>